<evidence type="ECO:0000313" key="3">
    <source>
        <dbReference type="Proteomes" id="UP000028091"/>
    </source>
</evidence>
<feature type="chain" id="PRO_5038532216" evidence="1">
    <location>
        <begin position="30"/>
        <end position="375"/>
    </location>
</feature>
<dbReference type="AlphaFoldDB" id="A0A081L750"/>
<gene>
    <name evidence="2" type="ORF">BA70_12205</name>
</gene>
<comment type="caution">
    <text evidence="2">The sequence shown here is derived from an EMBL/GenBank/DDBJ whole genome shotgun (WGS) entry which is preliminary data.</text>
</comment>
<dbReference type="eggNOG" id="ENOG502ZC9G">
    <property type="taxonomic scope" value="Bacteria"/>
</dbReference>
<feature type="signal peptide" evidence="1">
    <location>
        <begin position="1"/>
        <end position="29"/>
    </location>
</feature>
<dbReference type="EMBL" id="JOTP01000033">
    <property type="protein sequence ID" value="KEP25076.1"/>
    <property type="molecule type" value="Genomic_DNA"/>
</dbReference>
<keyword evidence="1" id="KW-0732">Signal</keyword>
<dbReference type="OrthoDB" id="2535957at2"/>
<reference evidence="2 3" key="1">
    <citation type="submission" date="2012-09" db="EMBL/GenBank/DDBJ databases">
        <title>Genome Sequence of Bacillus sp. DW5-4.</title>
        <authorList>
            <person name="Lai Q."/>
            <person name="Liu Y."/>
            <person name="Shao Z."/>
        </authorList>
    </citation>
    <scope>NUCLEOTIDE SEQUENCE [LARGE SCALE GENOMIC DNA]</scope>
    <source>
        <strain evidence="2 3">DW5-4</strain>
    </source>
</reference>
<proteinExistence type="predicted"/>
<name>A0A081L750_9BACI</name>
<evidence type="ECO:0000313" key="2">
    <source>
        <dbReference type="EMBL" id="KEP25076.1"/>
    </source>
</evidence>
<dbReference type="RefSeq" id="WP_034324783.1">
    <property type="nucleotide sequence ID" value="NZ_JOTP01000033.1"/>
</dbReference>
<accession>A0A081L750</accession>
<protein>
    <submittedName>
        <fullName evidence="2">Uncharacterized protein</fullName>
    </submittedName>
</protein>
<dbReference type="Proteomes" id="UP000028091">
    <property type="component" value="Unassembled WGS sequence"/>
</dbReference>
<evidence type="ECO:0000256" key="1">
    <source>
        <dbReference type="SAM" id="SignalP"/>
    </source>
</evidence>
<keyword evidence="3" id="KW-1185">Reference proteome</keyword>
<organism evidence="2 3">
    <name type="scientific">Bacillus zhangzhouensis</name>
    <dbReference type="NCBI Taxonomy" id="1178540"/>
    <lineage>
        <taxon>Bacteria</taxon>
        <taxon>Bacillati</taxon>
        <taxon>Bacillota</taxon>
        <taxon>Bacilli</taxon>
        <taxon>Bacillales</taxon>
        <taxon>Bacillaceae</taxon>
        <taxon>Bacillus</taxon>
    </lineage>
</organism>
<sequence>MRAFYVKITVALLAVLLVTAGLFSPALKAEDAPKSDGKVLPLSEKAIQQVQESFLKQDKGTAIQQKQVKKSFKVDKKNGISIKRKAAKDGKLRTSAVRSIDGLAINQSAVLTEEDPVDLWFLSTSSPQALISRITSPNADYFVQLFVVDFEAGQAYPTDLIQPAGSLLGVSNLPAGDYAFGITSGGDFGDSYTLQVNAKNPPNFTGAESLSSTLQYFVAAYANGDVFANGTKVYNKQSKTADYKWERVFYFSYDGKYEQRTHSVESVKVKSISAPVSYSAPYASSSEAILVYLDVETLFMYHQSSYASGQYYHSSFVDTLGKTTPRRLDLDDLTNSGDHILAVDLKTGKPIDFFSVLNFYYAAGIEKLPTINTLN</sequence>